<evidence type="ECO:0000256" key="1">
    <source>
        <dbReference type="SAM" id="MobiDB-lite"/>
    </source>
</evidence>
<organism evidence="3 4">
    <name type="scientific">Syncephalastrum racemosum</name>
    <name type="common">Filamentous fungus</name>
    <dbReference type="NCBI Taxonomy" id="13706"/>
    <lineage>
        <taxon>Eukaryota</taxon>
        <taxon>Fungi</taxon>
        <taxon>Fungi incertae sedis</taxon>
        <taxon>Mucoromycota</taxon>
        <taxon>Mucoromycotina</taxon>
        <taxon>Mucoromycetes</taxon>
        <taxon>Mucorales</taxon>
        <taxon>Syncephalastraceae</taxon>
        <taxon>Syncephalastrum</taxon>
    </lineage>
</organism>
<keyword evidence="2" id="KW-0732">Signal</keyword>
<evidence type="ECO:0008006" key="5">
    <source>
        <dbReference type="Google" id="ProtNLM"/>
    </source>
</evidence>
<dbReference type="EMBL" id="MCGN01000003">
    <property type="protein sequence ID" value="ORY98891.1"/>
    <property type="molecule type" value="Genomic_DNA"/>
</dbReference>
<proteinExistence type="predicted"/>
<evidence type="ECO:0000256" key="2">
    <source>
        <dbReference type="SAM" id="SignalP"/>
    </source>
</evidence>
<reference evidence="3 4" key="1">
    <citation type="submission" date="2016-07" db="EMBL/GenBank/DDBJ databases">
        <title>Pervasive Adenine N6-methylation of Active Genes in Fungi.</title>
        <authorList>
            <consortium name="DOE Joint Genome Institute"/>
            <person name="Mondo S.J."/>
            <person name="Dannebaum R.O."/>
            <person name="Kuo R.C."/>
            <person name="Labutti K."/>
            <person name="Haridas S."/>
            <person name="Kuo A."/>
            <person name="Salamov A."/>
            <person name="Ahrendt S.R."/>
            <person name="Lipzen A."/>
            <person name="Sullivan W."/>
            <person name="Andreopoulos W.B."/>
            <person name="Clum A."/>
            <person name="Lindquist E."/>
            <person name="Daum C."/>
            <person name="Ramamoorthy G.K."/>
            <person name="Gryganskyi A."/>
            <person name="Culley D."/>
            <person name="Magnuson J.K."/>
            <person name="James T.Y."/>
            <person name="O'Malley M.A."/>
            <person name="Stajich J.E."/>
            <person name="Spatafora J.W."/>
            <person name="Visel A."/>
            <person name="Grigoriev I.V."/>
        </authorList>
    </citation>
    <scope>NUCLEOTIDE SEQUENCE [LARGE SCALE GENOMIC DNA]</scope>
    <source>
        <strain evidence="3 4">NRRL 2496</strain>
    </source>
</reference>
<gene>
    <name evidence="3" type="ORF">BCR43DRAFT_488338</name>
</gene>
<dbReference type="AlphaFoldDB" id="A0A1X2HII9"/>
<evidence type="ECO:0000313" key="4">
    <source>
        <dbReference type="Proteomes" id="UP000242180"/>
    </source>
</evidence>
<keyword evidence="4" id="KW-1185">Reference proteome</keyword>
<dbReference type="Proteomes" id="UP000242180">
    <property type="component" value="Unassembled WGS sequence"/>
</dbReference>
<feature type="chain" id="PRO_5012010189" description="Invertebrate defensins family profile domain-containing protein" evidence="2">
    <location>
        <begin position="24"/>
        <end position="86"/>
    </location>
</feature>
<accession>A0A1X2HII9</accession>
<sequence length="86" mass="9193">MRFSVAFIIAAAYLAMAANSVLAKDEDFPFPTANCDENGCRQLCASRGYSYKGCNSKTDCACSENNDGGNNGGGYGNNNKRRAYLS</sequence>
<protein>
    <recommendedName>
        <fullName evidence="5">Invertebrate defensins family profile domain-containing protein</fullName>
    </recommendedName>
</protein>
<feature type="signal peptide" evidence="2">
    <location>
        <begin position="1"/>
        <end position="23"/>
    </location>
</feature>
<name>A0A1X2HII9_SYNRA</name>
<comment type="caution">
    <text evidence="3">The sequence shown here is derived from an EMBL/GenBank/DDBJ whole genome shotgun (WGS) entry which is preliminary data.</text>
</comment>
<evidence type="ECO:0000313" key="3">
    <source>
        <dbReference type="EMBL" id="ORY98891.1"/>
    </source>
</evidence>
<dbReference type="InParanoid" id="A0A1X2HII9"/>
<feature type="region of interest" description="Disordered" evidence="1">
    <location>
        <begin position="65"/>
        <end position="86"/>
    </location>
</feature>